<reference evidence="3 4" key="1">
    <citation type="journal article" date="2017" name="ISME J.">
        <title>Energy and carbon metabolisms in a deep terrestrial subsurface fluid microbial community.</title>
        <authorList>
            <person name="Momper L."/>
            <person name="Jungbluth S.P."/>
            <person name="Lee M.D."/>
            <person name="Amend J.P."/>
        </authorList>
    </citation>
    <scope>NUCLEOTIDE SEQUENCE [LARGE SCALE GENOMIC DNA]</scope>
    <source>
        <strain evidence="3">SURF_29</strain>
    </source>
</reference>
<keyword evidence="3" id="KW-0808">Transferase</keyword>
<dbReference type="PANTHER" id="PTHR10859">
    <property type="entry name" value="GLYCOSYL TRANSFERASE"/>
    <property type="match status" value="1"/>
</dbReference>
<dbReference type="Pfam" id="PF00535">
    <property type="entry name" value="Glycos_transf_2"/>
    <property type="match status" value="1"/>
</dbReference>
<feature type="domain" description="Glycosyltransferase 2-like" evidence="2">
    <location>
        <begin position="9"/>
        <end position="170"/>
    </location>
</feature>
<dbReference type="AlphaFoldDB" id="A0A419D9T8"/>
<keyword evidence="1" id="KW-1133">Transmembrane helix</keyword>
<dbReference type="SUPFAM" id="SSF53448">
    <property type="entry name" value="Nucleotide-diphospho-sugar transferases"/>
    <property type="match status" value="1"/>
</dbReference>
<keyword evidence="1" id="KW-0472">Membrane</keyword>
<protein>
    <submittedName>
        <fullName evidence="3">Glycosyltransferase family 2 protein</fullName>
    </submittedName>
</protein>
<evidence type="ECO:0000313" key="3">
    <source>
        <dbReference type="EMBL" id="RJO59929.1"/>
    </source>
</evidence>
<name>A0A419D9T8_9BACT</name>
<dbReference type="GO" id="GO:0006487">
    <property type="term" value="P:protein N-linked glycosylation"/>
    <property type="evidence" value="ECO:0007669"/>
    <property type="project" value="TreeGrafter"/>
</dbReference>
<organism evidence="3 4">
    <name type="scientific">candidate division WS5 bacterium</name>
    <dbReference type="NCBI Taxonomy" id="2093353"/>
    <lineage>
        <taxon>Bacteria</taxon>
        <taxon>candidate division WS5</taxon>
    </lineage>
</organism>
<evidence type="ECO:0000259" key="2">
    <source>
        <dbReference type="Pfam" id="PF00535"/>
    </source>
</evidence>
<dbReference type="Proteomes" id="UP000285655">
    <property type="component" value="Unassembled WGS sequence"/>
</dbReference>
<feature type="transmembrane region" description="Helical" evidence="1">
    <location>
        <begin position="282"/>
        <end position="304"/>
    </location>
</feature>
<dbReference type="GO" id="GO:0016740">
    <property type="term" value="F:transferase activity"/>
    <property type="evidence" value="ECO:0007669"/>
    <property type="project" value="UniProtKB-KW"/>
</dbReference>
<feature type="transmembrane region" description="Helical" evidence="1">
    <location>
        <begin position="247"/>
        <end position="270"/>
    </location>
</feature>
<evidence type="ECO:0000256" key="1">
    <source>
        <dbReference type="SAM" id="Phobius"/>
    </source>
</evidence>
<proteinExistence type="predicted"/>
<dbReference type="CDD" id="cd04179">
    <property type="entry name" value="DPM_DPG-synthase_like"/>
    <property type="match status" value="1"/>
</dbReference>
<keyword evidence="1" id="KW-0812">Transmembrane</keyword>
<evidence type="ECO:0000313" key="4">
    <source>
        <dbReference type="Proteomes" id="UP000285655"/>
    </source>
</evidence>
<dbReference type="InterPro" id="IPR001173">
    <property type="entry name" value="Glyco_trans_2-like"/>
</dbReference>
<accession>A0A419D9T8</accession>
<dbReference type="InterPro" id="IPR029044">
    <property type="entry name" value="Nucleotide-diphossugar_trans"/>
</dbReference>
<gene>
    <name evidence="3" type="ORF">C4544_07305</name>
</gene>
<dbReference type="EMBL" id="QZJW01000056">
    <property type="protein sequence ID" value="RJO59929.1"/>
    <property type="molecule type" value="Genomic_DNA"/>
</dbReference>
<dbReference type="PANTHER" id="PTHR10859:SF105">
    <property type="entry name" value="DOLICHYL-PHOSPHATE BETA-D-MANNOSYLTRANSFERASE"/>
    <property type="match status" value="1"/>
</dbReference>
<comment type="caution">
    <text evidence="3">The sequence shown here is derived from an EMBL/GenBank/DDBJ whole genome shotgun (WGS) entry which is preliminary data.</text>
</comment>
<dbReference type="Gene3D" id="3.90.550.10">
    <property type="entry name" value="Spore Coat Polysaccharide Biosynthesis Protein SpsA, Chain A"/>
    <property type="match status" value="1"/>
</dbReference>
<sequence>MFKNKRIGVVVPAYNEEDFIGGVIKSLPDFVDHIIVVDDCSYDNTISIASNSNDSRIIVLKTAKNEGVGGATITGYEKALELGSDIVVKMDGDGQMLPEYMTRLLEVIVENDYDYAKGNRFLKSESLSVMPKHRLFGNIILTFMNKLASGQWHIFDPQNGYTAIRAEALRALNLNNIHKGYFFENDMLIQINLHGFRVKDVSIPAVYGEEKSDIRILKIIKMFPVLFIKRFFYRIYHKYVLTDFSPIALFLISGLILFSWGMVFGSYLWIKAIITGVDTPLGTVMLVVVPLIVGFQLLLQAIVLDIHETKK</sequence>